<reference evidence="3 4" key="1">
    <citation type="submission" date="2020-10" db="EMBL/GenBank/DDBJ databases">
        <title>Draft genome of Ramlibacter aquaticus LMG 30558.</title>
        <authorList>
            <person name="Props R."/>
        </authorList>
    </citation>
    <scope>NUCLEOTIDE SEQUENCE [LARGE SCALE GENOMIC DNA]</scope>
    <source>
        <strain evidence="3 4">LMG 30558</strain>
    </source>
</reference>
<evidence type="ECO:0000313" key="4">
    <source>
        <dbReference type="Proteomes" id="UP000715965"/>
    </source>
</evidence>
<feature type="chain" id="PRO_5046227820" evidence="2">
    <location>
        <begin position="29"/>
        <end position="357"/>
    </location>
</feature>
<evidence type="ECO:0000313" key="3">
    <source>
        <dbReference type="EMBL" id="MBE7939756.1"/>
    </source>
</evidence>
<accession>A0ABR9SBN2</accession>
<feature type="compositionally biased region" description="Low complexity" evidence="1">
    <location>
        <begin position="95"/>
        <end position="106"/>
    </location>
</feature>
<organism evidence="3 4">
    <name type="scientific">Ramlibacter aquaticus</name>
    <dbReference type="NCBI Taxonomy" id="2780094"/>
    <lineage>
        <taxon>Bacteria</taxon>
        <taxon>Pseudomonadati</taxon>
        <taxon>Pseudomonadota</taxon>
        <taxon>Betaproteobacteria</taxon>
        <taxon>Burkholderiales</taxon>
        <taxon>Comamonadaceae</taxon>
        <taxon>Ramlibacter</taxon>
    </lineage>
</organism>
<evidence type="ECO:0000256" key="1">
    <source>
        <dbReference type="SAM" id="MobiDB-lite"/>
    </source>
</evidence>
<sequence>MRHGARLAGLAAAVLAAHGLLLSSVGGARPAAHRPSPWVARTLDAVLPAAQAMEAPPAGQPQAAPAQRAAAARPGVRPAAHNEAAAGVPPGGMLPDSAAAPASDAPVATRPASSRAANPGLQVAAADADAAVATPPHKASVRPMHFKVHPAATFHYRVVAASRGFELQGEGELEWKRDGEGYEARLTARAPLIRPREQRSTGRVTAQGVTPDRFSDRSRSEEAAHFQREANKISFSNNQPDVPLEPGAQDRLSIILQLGAILAGEPRRHPAGSTITIQTASTRGAEPWVFTVEGEEGLHLPGGELTGVKLVRNPREEHDTKVELWLAPGMDYAPVRLRLTQPNGDWVDQQWSGTDRG</sequence>
<evidence type="ECO:0000256" key="2">
    <source>
        <dbReference type="SAM" id="SignalP"/>
    </source>
</evidence>
<proteinExistence type="predicted"/>
<dbReference type="Pfam" id="PF11306">
    <property type="entry name" value="DUF3108"/>
    <property type="match status" value="1"/>
</dbReference>
<dbReference type="InterPro" id="IPR021457">
    <property type="entry name" value="DUF3108"/>
</dbReference>
<gene>
    <name evidence="3" type="ORF">IM725_04105</name>
</gene>
<feature type="region of interest" description="Disordered" evidence="1">
    <location>
        <begin position="197"/>
        <end position="219"/>
    </location>
</feature>
<feature type="compositionally biased region" description="Low complexity" evidence="1">
    <location>
        <begin position="53"/>
        <end position="79"/>
    </location>
</feature>
<feature type="region of interest" description="Disordered" evidence="1">
    <location>
        <begin position="53"/>
        <end position="117"/>
    </location>
</feature>
<comment type="caution">
    <text evidence="3">The sequence shown here is derived from an EMBL/GenBank/DDBJ whole genome shotgun (WGS) entry which is preliminary data.</text>
</comment>
<dbReference type="EMBL" id="JADDOJ010000010">
    <property type="protein sequence ID" value="MBE7939756.1"/>
    <property type="molecule type" value="Genomic_DNA"/>
</dbReference>
<protein>
    <submittedName>
        <fullName evidence="3">DUF3108 domain-containing protein</fullName>
    </submittedName>
</protein>
<dbReference type="RefSeq" id="WP_193779303.1">
    <property type="nucleotide sequence ID" value="NZ_JADDOJ010000010.1"/>
</dbReference>
<feature type="signal peptide" evidence="2">
    <location>
        <begin position="1"/>
        <end position="28"/>
    </location>
</feature>
<keyword evidence="2" id="KW-0732">Signal</keyword>
<name>A0ABR9SBN2_9BURK</name>
<keyword evidence="4" id="KW-1185">Reference proteome</keyword>
<dbReference type="Proteomes" id="UP000715965">
    <property type="component" value="Unassembled WGS sequence"/>
</dbReference>